<feature type="compositionally biased region" description="Basic and acidic residues" evidence="7">
    <location>
        <begin position="102"/>
        <end position="141"/>
    </location>
</feature>
<feature type="compositionally biased region" description="Polar residues" evidence="7">
    <location>
        <begin position="157"/>
        <end position="168"/>
    </location>
</feature>
<dbReference type="Gene3D" id="3.20.170.30">
    <property type="match status" value="1"/>
</dbReference>
<evidence type="ECO:0000313" key="10">
    <source>
        <dbReference type="Proteomes" id="UP001164746"/>
    </source>
</evidence>
<dbReference type="InterPro" id="IPR042081">
    <property type="entry name" value="RNA_2'-PTrans_C"/>
</dbReference>
<evidence type="ECO:0000256" key="5">
    <source>
        <dbReference type="ARBA" id="ARBA00023027"/>
    </source>
</evidence>
<dbReference type="SUPFAM" id="SSF56399">
    <property type="entry name" value="ADP-ribosylation"/>
    <property type="match status" value="1"/>
</dbReference>
<sequence>MEFGFWLNKTLMMCFLLIYENTPSGYALRTSNCLEMSGYQGGRGNLNSQGQGGYQSQVEHWQNQGYNTYNNSHGYEHSQQDGQRNNELSNRSTGNQQQRHGNGKDVHRSRSHERQVRHDGHRSPSLDRQNHRSRSGDRRPFDQSPSRSSGSSFQVSRQIDQQLGTQCSSHRKGRNDDALVFLSKTLSSILRHNAAKFGLELMKDGFLHVDEIFLKVPELRSYTLEDIQHVVKSNEKQRFALEQEDNGHWKIRANQAHSIQVDELDLQPIKSANEISTVIHGTYYKSWEMIQKTFDVFTGMRSSCEVIIYLNLKKALEDGIPFFRSANNVILSPGNKDGIIFPRYFEGVQDRVQNCRMQFNEKINSGIKAGPAETGRKRKNKKKKKEKKNEGQDDGPDASDEDTQPSLETGHDESPSKYDEPRTIGKANDTQPNAQTKGEDVTVTPAMDQPNGAQQDIQMKSKDVSVKPTTSKANDVQPDAPAKSDDDAKAASASNTPAETMVWKEPVMVTEAATSRTIVKDVIRQNPSHMVVVCCGEKFGNEDSKVRLIAVFEKPNIMVYYLDDDNREIVREGELNTLLNTRLIPKVFHNIRDVSMSLMMEFGILLDGTPIWDIKIINEEMKLPVIDYEHLMETYNYTPKMMKNWATENETFDKQLDGPDVPVGVLESIIERGKLIDDLYRVFESEINDDQKKAMKKKVYDAVKPDDKLQTLLEKLKLERKEKEKADKKSEAQQKAPPKQKQPQPHQQGKGKEKRKKRR</sequence>
<keyword evidence="4" id="KW-0808">Transferase</keyword>
<comment type="similarity">
    <text evidence="2">Belongs to the KptA/TPT1 family.</text>
</comment>
<keyword evidence="5" id="KW-0520">NAD</keyword>
<feature type="compositionally biased region" description="Basic and acidic residues" evidence="7">
    <location>
        <begin position="718"/>
        <end position="732"/>
    </location>
</feature>
<accession>A0ABY7FBU8</accession>
<feature type="compositionally biased region" description="Low complexity" evidence="7">
    <location>
        <begin position="144"/>
        <end position="156"/>
    </location>
</feature>
<reference evidence="9" key="1">
    <citation type="submission" date="2022-11" db="EMBL/GenBank/DDBJ databases">
        <title>Centuries of genome instability and evolution in soft-shell clam transmissible cancer (bioRxiv).</title>
        <authorList>
            <person name="Hart S.F.M."/>
            <person name="Yonemitsu M.A."/>
            <person name="Giersch R.M."/>
            <person name="Beal B.F."/>
            <person name="Arriagada G."/>
            <person name="Davis B.W."/>
            <person name="Ostrander E.A."/>
            <person name="Goff S.P."/>
            <person name="Metzger M.J."/>
        </authorList>
    </citation>
    <scope>NUCLEOTIDE SEQUENCE</scope>
    <source>
        <strain evidence="9">MELC-2E11</strain>
        <tissue evidence="9">Siphon/mantle</tissue>
    </source>
</reference>
<dbReference type="EC" id="2.7.1.160" evidence="3"/>
<comment type="catalytic activity">
    <reaction evidence="6">
        <text>2'-phospho-[ligated tRNA] + NAD(+) = mature tRNA + ADP-alpha-D-ribose 1'',2''-cyclic phosphate + nicotinamide</text>
        <dbReference type="Rhea" id="RHEA:23324"/>
        <dbReference type="Rhea" id="RHEA-COMP:11106"/>
        <dbReference type="Rhea" id="RHEA-COMP:11107"/>
        <dbReference type="ChEBI" id="CHEBI:17154"/>
        <dbReference type="ChEBI" id="CHEBI:57540"/>
        <dbReference type="ChEBI" id="CHEBI:76596"/>
        <dbReference type="ChEBI" id="CHEBI:82883"/>
        <dbReference type="ChEBI" id="CHEBI:85027"/>
        <dbReference type="EC" id="2.7.1.160"/>
    </reaction>
</comment>
<proteinExistence type="inferred from homology"/>
<feature type="compositionally biased region" description="Acidic residues" evidence="7">
    <location>
        <begin position="392"/>
        <end position="403"/>
    </location>
</feature>
<feature type="compositionally biased region" description="Basic and acidic residues" evidence="7">
    <location>
        <begin position="409"/>
        <end position="423"/>
    </location>
</feature>
<evidence type="ECO:0000256" key="6">
    <source>
        <dbReference type="ARBA" id="ARBA00047949"/>
    </source>
</evidence>
<keyword evidence="10" id="KW-1185">Reference proteome</keyword>
<feature type="chain" id="PRO_5045622733" description="2'-phosphotransferase" evidence="8">
    <location>
        <begin position="28"/>
        <end position="759"/>
    </location>
</feature>
<feature type="compositionally biased region" description="Polar residues" evidence="7">
    <location>
        <begin position="80"/>
        <end position="100"/>
    </location>
</feature>
<feature type="region of interest" description="Disordered" evidence="7">
    <location>
        <begin position="65"/>
        <end position="172"/>
    </location>
</feature>
<dbReference type="Pfam" id="PF01885">
    <property type="entry name" value="PTS_2-RNA"/>
    <property type="match status" value="1"/>
</dbReference>
<dbReference type="Gene3D" id="1.10.10.970">
    <property type="entry name" value="RNA 2'-phosphotransferase, Tpt1/KptA family, N-terminal domain"/>
    <property type="match status" value="1"/>
</dbReference>
<protein>
    <recommendedName>
        <fullName evidence="3">2'-phosphotransferase</fullName>
        <ecNumber evidence="3">2.7.1.160</ecNumber>
    </recommendedName>
</protein>
<name>A0ABY7FBU8_MYAAR</name>
<comment type="function">
    <text evidence="1">Catalyzes the last step of tRNA splicing, the transfer of the splice junction 2'-phosphate from ligated tRNA to NAD to produce ADP-ribose 1''-2'' cyclic phosphate.</text>
</comment>
<feature type="region of interest" description="Disordered" evidence="7">
    <location>
        <begin position="366"/>
        <end position="498"/>
    </location>
</feature>
<dbReference type="Proteomes" id="UP001164746">
    <property type="component" value="Chromosome 11"/>
</dbReference>
<feature type="signal peptide" evidence="8">
    <location>
        <begin position="1"/>
        <end position="27"/>
    </location>
</feature>
<feature type="region of interest" description="Disordered" evidence="7">
    <location>
        <begin position="718"/>
        <end position="759"/>
    </location>
</feature>
<evidence type="ECO:0000256" key="4">
    <source>
        <dbReference type="ARBA" id="ARBA00022679"/>
    </source>
</evidence>
<evidence type="ECO:0000256" key="3">
    <source>
        <dbReference type="ARBA" id="ARBA00012007"/>
    </source>
</evidence>
<dbReference type="EMBL" id="CP111022">
    <property type="protein sequence ID" value="WAR19600.1"/>
    <property type="molecule type" value="Genomic_DNA"/>
</dbReference>
<dbReference type="PANTHER" id="PTHR12684:SF2">
    <property type="entry name" value="TRNA 2'-PHOSPHOTRANSFERASE 1"/>
    <property type="match status" value="1"/>
</dbReference>
<keyword evidence="8" id="KW-0732">Signal</keyword>
<evidence type="ECO:0000256" key="2">
    <source>
        <dbReference type="ARBA" id="ARBA00009836"/>
    </source>
</evidence>
<evidence type="ECO:0000256" key="1">
    <source>
        <dbReference type="ARBA" id="ARBA00003343"/>
    </source>
</evidence>
<organism evidence="9 10">
    <name type="scientific">Mya arenaria</name>
    <name type="common">Soft-shell clam</name>
    <dbReference type="NCBI Taxonomy" id="6604"/>
    <lineage>
        <taxon>Eukaryota</taxon>
        <taxon>Metazoa</taxon>
        <taxon>Spiralia</taxon>
        <taxon>Lophotrochozoa</taxon>
        <taxon>Mollusca</taxon>
        <taxon>Bivalvia</taxon>
        <taxon>Autobranchia</taxon>
        <taxon>Heteroconchia</taxon>
        <taxon>Euheterodonta</taxon>
        <taxon>Imparidentia</taxon>
        <taxon>Neoheterodontei</taxon>
        <taxon>Myida</taxon>
        <taxon>Myoidea</taxon>
        <taxon>Myidae</taxon>
        <taxon>Mya</taxon>
    </lineage>
</organism>
<dbReference type="PANTHER" id="PTHR12684">
    <property type="entry name" value="PUTATIVE PHOSPHOTRANSFERASE"/>
    <property type="match status" value="1"/>
</dbReference>
<dbReference type="InterPro" id="IPR002745">
    <property type="entry name" value="Ptrans_KptA/Tpt1"/>
</dbReference>
<evidence type="ECO:0000256" key="8">
    <source>
        <dbReference type="SAM" id="SignalP"/>
    </source>
</evidence>
<gene>
    <name evidence="9" type="ORF">MAR_001438</name>
</gene>
<feature type="compositionally biased region" description="Basic residues" evidence="7">
    <location>
        <begin position="376"/>
        <end position="386"/>
    </location>
</feature>
<dbReference type="InterPro" id="IPR042080">
    <property type="entry name" value="RNA_2'-PTrans_N"/>
</dbReference>
<evidence type="ECO:0000256" key="7">
    <source>
        <dbReference type="SAM" id="MobiDB-lite"/>
    </source>
</evidence>
<evidence type="ECO:0000313" key="9">
    <source>
        <dbReference type="EMBL" id="WAR19600.1"/>
    </source>
</evidence>
<feature type="compositionally biased region" description="Low complexity" evidence="7">
    <location>
        <begin position="733"/>
        <end position="748"/>
    </location>
</feature>